<proteinExistence type="predicted"/>
<sequence>VSFLKSTMSIPSLMRTINQQQDKQPLNVDLTFSQNRLNAQIPFQQEVKPHPLEQRRNDLYQKMSMSPSKMPNPQQFQSQETQTNYEPSTQRITSQLKQQKVQAMQQSSISFDYYGKAELPAKFSQRTAGNLQFLTQDPVKPMPQRDTLKYQKERSTIKDSISQGMQPVQYIRTKQAGDCNPHNREYDLAAPWRRFGM</sequence>
<gene>
    <name evidence="2" type="ORF">TPC1_11515</name>
</gene>
<evidence type="ECO:0000256" key="1">
    <source>
        <dbReference type="SAM" id="MobiDB-lite"/>
    </source>
</evidence>
<accession>A0A146KFI0</accession>
<evidence type="ECO:0000313" key="2">
    <source>
        <dbReference type="EMBL" id="JAP95482.1"/>
    </source>
</evidence>
<reference evidence="2" key="1">
    <citation type="submission" date="2015-07" db="EMBL/GenBank/DDBJ databases">
        <title>Adaptation to a free-living lifestyle via gene acquisitions in the diplomonad Trepomonas sp. PC1.</title>
        <authorList>
            <person name="Xu F."/>
            <person name="Jerlstrom-Hultqvist J."/>
            <person name="Kolisko M."/>
            <person name="Simpson A.G.B."/>
            <person name="Roger A.J."/>
            <person name="Svard S.G."/>
            <person name="Andersson J.O."/>
        </authorList>
    </citation>
    <scope>NUCLEOTIDE SEQUENCE</scope>
    <source>
        <strain evidence="2">PC1</strain>
    </source>
</reference>
<organism evidence="2">
    <name type="scientific">Trepomonas sp. PC1</name>
    <dbReference type="NCBI Taxonomy" id="1076344"/>
    <lineage>
        <taxon>Eukaryota</taxon>
        <taxon>Metamonada</taxon>
        <taxon>Diplomonadida</taxon>
        <taxon>Hexamitidae</taxon>
        <taxon>Hexamitinae</taxon>
        <taxon>Trepomonas</taxon>
    </lineage>
</organism>
<dbReference type="AlphaFoldDB" id="A0A146KFI0"/>
<protein>
    <submittedName>
        <fullName evidence="2">Uncharacterized protein</fullName>
    </submittedName>
</protein>
<name>A0A146KFI0_9EUKA</name>
<dbReference type="EMBL" id="GDID01001124">
    <property type="protein sequence ID" value="JAP95482.1"/>
    <property type="molecule type" value="Transcribed_RNA"/>
</dbReference>
<feature type="region of interest" description="Disordered" evidence="1">
    <location>
        <begin position="64"/>
        <end position="84"/>
    </location>
</feature>
<feature type="non-terminal residue" evidence="2">
    <location>
        <position position="1"/>
    </location>
</feature>